<feature type="transmembrane region" description="Helical" evidence="6">
    <location>
        <begin position="12"/>
        <end position="30"/>
    </location>
</feature>
<evidence type="ECO:0000256" key="4">
    <source>
        <dbReference type="ARBA" id="ARBA00023136"/>
    </source>
</evidence>
<feature type="compositionally biased region" description="Acidic residues" evidence="5">
    <location>
        <begin position="68"/>
        <end position="78"/>
    </location>
</feature>
<reference evidence="7" key="1">
    <citation type="submission" date="2022-11" db="EMBL/GenBank/DDBJ databases">
        <title>Chromosomal genome sequence assembly and mating type (MAT) locus characterization of the leprose asexual lichenized fungus Lepraria neglecta (Nyl.) Erichsen.</title>
        <authorList>
            <person name="Allen J.L."/>
            <person name="Pfeffer B."/>
        </authorList>
    </citation>
    <scope>NUCLEOTIDE SEQUENCE</scope>
    <source>
        <strain evidence="7">Allen 5258</strain>
    </source>
</reference>
<dbReference type="EMBL" id="JASNWA010000007">
    <property type="protein sequence ID" value="KAK3173459.1"/>
    <property type="molecule type" value="Genomic_DNA"/>
</dbReference>
<evidence type="ECO:0000313" key="8">
    <source>
        <dbReference type="Proteomes" id="UP001276659"/>
    </source>
</evidence>
<name>A0AAD9Z8B4_9LECA</name>
<evidence type="ECO:0000256" key="1">
    <source>
        <dbReference type="ARBA" id="ARBA00004141"/>
    </source>
</evidence>
<sequence>MAGSLPTNALWWALNAASAVLMTMGGVWSCRWRELRPISFGTGDPGGGSGGGRKPGGAGGGGEYEMVATEDVEGQGRA</sequence>
<keyword evidence="2 6" id="KW-0812">Transmembrane</keyword>
<dbReference type="AlphaFoldDB" id="A0AAD9Z8B4"/>
<proteinExistence type="predicted"/>
<dbReference type="GO" id="GO:0016020">
    <property type="term" value="C:membrane"/>
    <property type="evidence" value="ECO:0007669"/>
    <property type="project" value="UniProtKB-SubCell"/>
</dbReference>
<evidence type="ECO:0000256" key="5">
    <source>
        <dbReference type="SAM" id="MobiDB-lite"/>
    </source>
</evidence>
<accession>A0AAD9Z8B4</accession>
<evidence type="ECO:0000313" key="7">
    <source>
        <dbReference type="EMBL" id="KAK3173459.1"/>
    </source>
</evidence>
<evidence type="ECO:0000256" key="2">
    <source>
        <dbReference type="ARBA" id="ARBA00022692"/>
    </source>
</evidence>
<comment type="subcellular location">
    <subcellularLocation>
        <location evidence="1">Membrane</location>
        <topology evidence="1">Multi-pass membrane protein</topology>
    </subcellularLocation>
</comment>
<comment type="caution">
    <text evidence="7">The sequence shown here is derived from an EMBL/GenBank/DDBJ whole genome shotgun (WGS) entry which is preliminary data.</text>
</comment>
<keyword evidence="8" id="KW-1185">Reference proteome</keyword>
<gene>
    <name evidence="7" type="ORF">OEA41_006788</name>
</gene>
<feature type="compositionally biased region" description="Gly residues" evidence="5">
    <location>
        <begin position="43"/>
        <end position="63"/>
    </location>
</feature>
<dbReference type="Pfam" id="PF09801">
    <property type="entry name" value="SYS1"/>
    <property type="match status" value="1"/>
</dbReference>
<dbReference type="InterPro" id="IPR019185">
    <property type="entry name" value="Integral_membrane_SYS1-rel"/>
</dbReference>
<keyword evidence="4 6" id="KW-0472">Membrane</keyword>
<dbReference type="Proteomes" id="UP001276659">
    <property type="component" value="Unassembled WGS sequence"/>
</dbReference>
<evidence type="ECO:0000256" key="3">
    <source>
        <dbReference type="ARBA" id="ARBA00022989"/>
    </source>
</evidence>
<protein>
    <submittedName>
        <fullName evidence="7">Uncharacterized protein</fullName>
    </submittedName>
</protein>
<feature type="region of interest" description="Disordered" evidence="5">
    <location>
        <begin position="39"/>
        <end position="78"/>
    </location>
</feature>
<organism evidence="7 8">
    <name type="scientific">Lepraria neglecta</name>
    <dbReference type="NCBI Taxonomy" id="209136"/>
    <lineage>
        <taxon>Eukaryota</taxon>
        <taxon>Fungi</taxon>
        <taxon>Dikarya</taxon>
        <taxon>Ascomycota</taxon>
        <taxon>Pezizomycotina</taxon>
        <taxon>Lecanoromycetes</taxon>
        <taxon>OSLEUM clade</taxon>
        <taxon>Lecanoromycetidae</taxon>
        <taxon>Lecanorales</taxon>
        <taxon>Lecanorineae</taxon>
        <taxon>Stereocaulaceae</taxon>
        <taxon>Lepraria</taxon>
    </lineage>
</organism>
<keyword evidence="3 6" id="KW-1133">Transmembrane helix</keyword>
<evidence type="ECO:0000256" key="6">
    <source>
        <dbReference type="SAM" id="Phobius"/>
    </source>
</evidence>